<organism evidence="2 3">
    <name type="scientific">Herbihabitans rhizosphaerae</name>
    <dbReference type="NCBI Taxonomy" id="1872711"/>
    <lineage>
        <taxon>Bacteria</taxon>
        <taxon>Bacillati</taxon>
        <taxon>Actinomycetota</taxon>
        <taxon>Actinomycetes</taxon>
        <taxon>Pseudonocardiales</taxon>
        <taxon>Pseudonocardiaceae</taxon>
        <taxon>Herbihabitans</taxon>
    </lineage>
</organism>
<dbReference type="InterPro" id="IPR013830">
    <property type="entry name" value="SGNH_hydro"/>
</dbReference>
<keyword evidence="3" id="KW-1185">Reference proteome</keyword>
<dbReference type="SUPFAM" id="SSF52266">
    <property type="entry name" value="SGNH hydrolase"/>
    <property type="match status" value="1"/>
</dbReference>
<dbReference type="PANTHER" id="PTHR43784">
    <property type="entry name" value="GDSL-LIKE LIPASE/ACYLHYDROLASE, PUTATIVE (AFU_ORTHOLOGUE AFUA_2G00820)-RELATED"/>
    <property type="match status" value="1"/>
</dbReference>
<gene>
    <name evidence="2" type="ORF">EV193_11330</name>
</gene>
<protein>
    <submittedName>
        <fullName evidence="2">Lysophospholipase L1-like esterase</fullName>
    </submittedName>
</protein>
<feature type="domain" description="SGNH hydrolase-type esterase" evidence="1">
    <location>
        <begin position="3"/>
        <end position="161"/>
    </location>
</feature>
<proteinExistence type="predicted"/>
<dbReference type="Proteomes" id="UP000294257">
    <property type="component" value="Unassembled WGS sequence"/>
</dbReference>
<dbReference type="InterPro" id="IPR053140">
    <property type="entry name" value="GDSL_Rv0518-like"/>
</dbReference>
<reference evidence="2 3" key="1">
    <citation type="submission" date="2019-02" db="EMBL/GenBank/DDBJ databases">
        <title>Genomic Encyclopedia of Type Strains, Phase IV (KMG-IV): sequencing the most valuable type-strain genomes for metagenomic binning, comparative biology and taxonomic classification.</title>
        <authorList>
            <person name="Goeker M."/>
        </authorList>
    </citation>
    <scope>NUCLEOTIDE SEQUENCE [LARGE SCALE GENOMIC DNA]</scope>
    <source>
        <strain evidence="2 3">DSM 101727</strain>
    </source>
</reference>
<accession>A0A4V2ERJ7</accession>
<dbReference type="InterPro" id="IPR036514">
    <property type="entry name" value="SGNH_hydro_sf"/>
</dbReference>
<dbReference type="EMBL" id="SGWQ01000013">
    <property type="protein sequence ID" value="RZS32189.1"/>
    <property type="molecule type" value="Genomic_DNA"/>
</dbReference>
<evidence type="ECO:0000259" key="1">
    <source>
        <dbReference type="Pfam" id="PF13472"/>
    </source>
</evidence>
<evidence type="ECO:0000313" key="3">
    <source>
        <dbReference type="Proteomes" id="UP000294257"/>
    </source>
</evidence>
<dbReference type="Pfam" id="PF13472">
    <property type="entry name" value="Lipase_GDSL_2"/>
    <property type="match status" value="1"/>
</dbReference>
<evidence type="ECO:0000313" key="2">
    <source>
        <dbReference type="EMBL" id="RZS32189.1"/>
    </source>
</evidence>
<comment type="caution">
    <text evidence="2">The sequence shown here is derived from an EMBL/GenBank/DDBJ whole genome shotgun (WGS) entry which is preliminary data.</text>
</comment>
<dbReference type="AlphaFoldDB" id="A0A4V2ERJ7"/>
<name>A0A4V2ERJ7_9PSEU</name>
<dbReference type="PANTHER" id="PTHR43784:SF2">
    <property type="entry name" value="GDSL-LIKE LIPASE_ACYLHYDROLASE, PUTATIVE (AFU_ORTHOLOGUE AFUA_2G00820)-RELATED"/>
    <property type="match status" value="1"/>
</dbReference>
<dbReference type="CDD" id="cd01830">
    <property type="entry name" value="XynE_like"/>
    <property type="match status" value="1"/>
</dbReference>
<dbReference type="Gene3D" id="3.40.50.1110">
    <property type="entry name" value="SGNH hydrolase"/>
    <property type="match status" value="1"/>
</dbReference>
<sequence length="171" mass="18809">MVNTGIGGNRLLNGSPCFGDAALVRFQRDVLDQARARTAIVLLGINDIVSNDVDTFGCFDPRPTVTAQQIIDGHRKMIRAAHAHGIRMIGATITPYEGFQFYTAQGERLRQEVNRWIRTSGEYDAVVDFDRVVADPSAPGRIRAEYDSGDHLHPGDAGYRAMAHAVDLKTL</sequence>